<dbReference type="EMBL" id="JADNYJ010000068">
    <property type="protein sequence ID" value="KAF8892787.1"/>
    <property type="molecule type" value="Genomic_DNA"/>
</dbReference>
<dbReference type="InterPro" id="IPR027417">
    <property type="entry name" value="P-loop_NTPase"/>
</dbReference>
<feature type="compositionally biased region" description="Polar residues" evidence="5">
    <location>
        <begin position="1037"/>
        <end position="1050"/>
    </location>
</feature>
<dbReference type="InterPro" id="IPR041677">
    <property type="entry name" value="DNA2/NAM7_AAA_11"/>
</dbReference>
<dbReference type="CDD" id="cd00009">
    <property type="entry name" value="AAA"/>
    <property type="match status" value="2"/>
</dbReference>
<dbReference type="Pfam" id="PF17866">
    <property type="entry name" value="AAA_lid_6"/>
    <property type="match status" value="2"/>
</dbReference>
<evidence type="ECO:0000259" key="6">
    <source>
        <dbReference type="SMART" id="SM00382"/>
    </source>
</evidence>
<feature type="domain" description="AAA+ ATPase" evidence="6">
    <location>
        <begin position="1380"/>
        <end position="1534"/>
    </location>
</feature>
<dbReference type="FunFam" id="1.10.8.60:FF:000160">
    <property type="entry name" value="WGS project CABT00000000 data, contig 2.55"/>
    <property type="match status" value="1"/>
</dbReference>
<feature type="region of interest" description="Disordered" evidence="5">
    <location>
        <begin position="906"/>
        <end position="1058"/>
    </location>
</feature>
<keyword evidence="2" id="KW-0547">Nucleotide-binding</keyword>
<feature type="region of interest" description="Disordered" evidence="5">
    <location>
        <begin position="1866"/>
        <end position="1913"/>
    </location>
</feature>
<evidence type="ECO:0000256" key="3">
    <source>
        <dbReference type="ARBA" id="ARBA00022840"/>
    </source>
</evidence>
<evidence type="ECO:0000256" key="2">
    <source>
        <dbReference type="ARBA" id="ARBA00022741"/>
    </source>
</evidence>
<keyword evidence="7" id="KW-0378">Hydrolase</keyword>
<dbReference type="SUPFAM" id="SSF52540">
    <property type="entry name" value="P-loop containing nucleoside triphosphate hydrolases"/>
    <property type="match status" value="4"/>
</dbReference>
<comment type="similarity">
    <text evidence="1">Belongs to the CbxX/CfxQ family.</text>
</comment>
<feature type="compositionally biased region" description="Basic and acidic residues" evidence="5">
    <location>
        <begin position="928"/>
        <end position="952"/>
    </location>
</feature>
<dbReference type="InterPro" id="IPR041627">
    <property type="entry name" value="AAA_lid_6"/>
</dbReference>
<dbReference type="GO" id="GO:0004386">
    <property type="term" value="F:helicase activity"/>
    <property type="evidence" value="ECO:0007669"/>
    <property type="project" value="InterPro"/>
</dbReference>
<accession>A0A9P5TKJ0</accession>
<dbReference type="InterPro" id="IPR041679">
    <property type="entry name" value="DNA2/NAM7-like_C"/>
</dbReference>
<feature type="compositionally biased region" description="Basic and acidic residues" evidence="5">
    <location>
        <begin position="906"/>
        <end position="918"/>
    </location>
</feature>
<dbReference type="FunFam" id="3.40.50.300:FF:000216">
    <property type="entry name" value="Type VII secretion ATPase EccA"/>
    <property type="match status" value="3"/>
</dbReference>
<evidence type="ECO:0000256" key="1">
    <source>
        <dbReference type="ARBA" id="ARBA00010378"/>
    </source>
</evidence>
<sequence>MRESLYLDNQYRLLREDMIHEMREELQIALGPSRGKKHRGFVVDNLRLVNCDLGTPARRNKWSLILEAEREFPQFYKMKPQKQKDYLKDHPRFLKHLSLTCLISDGEALAFPTLRREEDLLIRAKPQIMLELDGEMAIQKLLLRLKSATHVKLIQIDVAVFAYEPILNALKSMRVLPLSAELLFWKEGMSPGRLALSGTLKTVVERVQSSSGIDVGKLLSLDKAIILDPAQERSLISGLTQSVSIIQGPPGTGKSFIGALLAKFIYDFSDLKILVVCYTNHALDQFLEDLLNVSIPSKSMVRIGGKSTPRTEPMLLQNQKSDFRFTRGDHAIIDVFKSEIETRANSLTYAFNQYLRSSTGDAELMSYLEFEEEGFYNAFQVPRSDDGMMMVGKKGRAVDEFYLINQWRQNFNPGIFRDAPNVRNAQEIWSMSNDSRHALINQWVEKLNKEHVEGLYETVSKYNKIVEALARKFQERDGYVLKSRRIIGCTTTAAAKYTHSIHEAAPDVILVEEAGEILESHVITALGRAAKQLILIGDHKQLRPKVNNFELTVEKGEGYDLNRSLFERLVLKGYPHDTLISQHRMRPEISSMVRHLTYPDLEDAPKTKGRPDLRGVQDNVIFINHDQPEDELVGVADMRDMGSKSSKQNLYEARMVLKIVKYMAQQGYGTDKMVVLTPYLGQLRKLQDELRAETDPVLNDLDSYDLIRAGLLTQGAAKTAKRKLRLATIDNYQGEESDIVIASLTRSNTSNDIGFMIAPERLNVLLSRARNGLIMIGNSNTFTKSKRGGTLWQKFFAHIKSHVYDGFPAKCEQHPQRKVLLSSEVQFEQHCPDGGCSEPCGTTLSCGLHKCPSKCHQLYDHSKMQCQEIVNMTCPKGHDRSKKCFQPFLPDCKKCDREAKAAEAKRQKEFERQKKREEEEAEHLRKKKEIEDKITEQQQLRRDMQVKEERQNEIQQKQADLEEMKTMNTLPRPTSAVNVPLSQAPGPSSAASTSIPSFNPSPPASSSQSVPPSQTTPAAAAASPQPAPVPKPDGLKTSATPGTLSPSENNWQRKKTIEGTVNPSVDAIMDMTGLEDVKAQVLKILDKIEVRRRQGTPFDKDRYNVTLLGNPGTGKTTVARHYAKFLASVDALPGNAFEETTGSRLADDGVKGAKALLEKVINSGGGAIFVDEAYQLAAQHNIQGSQVLDFLLAEMENNVGKVVFILAGYNKQMEKFFEHNPGLPSRVPYRFQFNDYSDDELRLMLEKSLHRRFNGRMKVEDGIHGLYGRIAVRRLGRGRGRDGFGNARALENLLQTILDRQASRLAKERRGTSRPDDFLLTKEDLIGPDPSQAILESGSWKSLQKLIGLLSVKRSVQDLYDMIKMNYNRELKEQEPMAVSLNRTFIGSPGTGKTTVAKLYGRILADLGLLSNGEVVIKNPADFVGNVLGASESNTKAILASTVGKVLIIDEAYMLYGGGATGQTNDPYKTAVIDTLVAEVQSTLGEDRCVLLLGYEKEMREMFQVCLSRRFAIEDAFKFEDFTSDELLQILNLKLAQQDLDATQEAKKVAVDVLERSKIRPNFGNGGEVENLLSRAKQNYMARIRGTPIASDDITLQPLVELFKDVVGCDEIVKKLRSFQKTALSATNRGENVGDLVPTTFVFKGPPGTGKTTTARKMGEVYFDMGLLARAAVHECSVSDIVAQYVGQTGPRVRKTFDKALGQVLFIDEAYRLRDGPFAKEATDEIVTLLTDDKYKGKIVVILAGYDNEINDLLAVNRGLSSRFTEEIIFVNLHPDECLKILAKELQKKNIILPGLDDPSSDLSSTLSQVFVEFLTLESWGNARDVASLILNATKAIEAAQEMLKTRKERNSSTKPQQLFNLADFLPKATPPPLTATPVSTKSAIDTATAEPAPKQQQQHKHSADDDDRDDGVSDAVWSELQIAKAAAAKEEQRVKEEIAQNERATREAAQRELAEREKAKALEEAMAREQDRAKQDELKRLREQQRLREIAAMRQREELEAALKARKEAEEKARKQEAQVQAKIRQMGACPVGYRWINIGSGYRCAGGSHYMSNAQLGI</sequence>
<gene>
    <name evidence="7" type="ORF">CPB84DRAFT_1783538</name>
</gene>
<organism evidence="7 8">
    <name type="scientific">Gymnopilus junonius</name>
    <name type="common">Spectacular rustgill mushroom</name>
    <name type="synonym">Gymnopilus spectabilis subsp. junonius</name>
    <dbReference type="NCBI Taxonomy" id="109634"/>
    <lineage>
        <taxon>Eukaryota</taxon>
        <taxon>Fungi</taxon>
        <taxon>Dikarya</taxon>
        <taxon>Basidiomycota</taxon>
        <taxon>Agaricomycotina</taxon>
        <taxon>Agaricomycetes</taxon>
        <taxon>Agaricomycetidae</taxon>
        <taxon>Agaricales</taxon>
        <taxon>Agaricineae</taxon>
        <taxon>Hymenogastraceae</taxon>
        <taxon>Gymnopilus</taxon>
    </lineage>
</organism>
<evidence type="ECO:0000313" key="8">
    <source>
        <dbReference type="Proteomes" id="UP000724874"/>
    </source>
</evidence>
<keyword evidence="8" id="KW-1185">Reference proteome</keyword>
<name>A0A9P5TKJ0_GYMJU</name>
<dbReference type="SMART" id="SM00382">
    <property type="entry name" value="AAA"/>
    <property type="match status" value="4"/>
</dbReference>
<dbReference type="Pfam" id="PF13086">
    <property type="entry name" value="AAA_11"/>
    <property type="match status" value="1"/>
</dbReference>
<feature type="domain" description="AAA+ ATPase" evidence="6">
    <location>
        <begin position="1101"/>
        <end position="1237"/>
    </location>
</feature>
<dbReference type="InterPro" id="IPR003959">
    <property type="entry name" value="ATPase_AAA_core"/>
</dbReference>
<feature type="compositionally biased region" description="Low complexity" evidence="5">
    <location>
        <begin position="994"/>
        <end position="1024"/>
    </location>
</feature>
<keyword evidence="4" id="KW-0175">Coiled coil</keyword>
<dbReference type="Proteomes" id="UP000724874">
    <property type="component" value="Unassembled WGS sequence"/>
</dbReference>
<evidence type="ECO:0000313" key="7">
    <source>
        <dbReference type="EMBL" id="KAF8892787.1"/>
    </source>
</evidence>
<protein>
    <submittedName>
        <fullName evidence="7">P-loop containing nucleoside triphosphate hydrolase protein</fullName>
    </submittedName>
</protein>
<dbReference type="FunFam" id="3.40.50.300:FF:001660">
    <property type="entry name" value="NF-X1 finger and helicase protein, putative"/>
    <property type="match status" value="1"/>
</dbReference>
<dbReference type="Pfam" id="PF13087">
    <property type="entry name" value="AAA_12"/>
    <property type="match status" value="1"/>
</dbReference>
<dbReference type="PANTHER" id="PTHR43392">
    <property type="entry name" value="AAA-TYPE ATPASE FAMILY PROTEIN / ANKYRIN REPEAT FAMILY PROTEIN"/>
    <property type="match status" value="1"/>
</dbReference>
<feature type="domain" description="AAA+ ATPase" evidence="6">
    <location>
        <begin position="1637"/>
        <end position="1774"/>
    </location>
</feature>
<feature type="compositionally biased region" description="Polar residues" evidence="5">
    <location>
        <begin position="966"/>
        <end position="993"/>
    </location>
</feature>
<dbReference type="CDD" id="cd17936">
    <property type="entry name" value="EEXXEc_NFX1"/>
    <property type="match status" value="1"/>
</dbReference>
<proteinExistence type="inferred from homology"/>
<evidence type="ECO:0000256" key="5">
    <source>
        <dbReference type="SAM" id="MobiDB-lite"/>
    </source>
</evidence>
<reference evidence="7" key="1">
    <citation type="submission" date="2020-11" db="EMBL/GenBank/DDBJ databases">
        <authorList>
            <consortium name="DOE Joint Genome Institute"/>
            <person name="Ahrendt S."/>
            <person name="Riley R."/>
            <person name="Andreopoulos W."/>
            <person name="LaButti K."/>
            <person name="Pangilinan J."/>
            <person name="Ruiz-duenas F.J."/>
            <person name="Barrasa J.M."/>
            <person name="Sanchez-Garcia M."/>
            <person name="Camarero S."/>
            <person name="Miyauchi S."/>
            <person name="Serrano A."/>
            <person name="Linde D."/>
            <person name="Babiker R."/>
            <person name="Drula E."/>
            <person name="Ayuso-Fernandez I."/>
            <person name="Pacheco R."/>
            <person name="Padilla G."/>
            <person name="Ferreira P."/>
            <person name="Barriuso J."/>
            <person name="Kellner H."/>
            <person name="Castanera R."/>
            <person name="Alfaro M."/>
            <person name="Ramirez L."/>
            <person name="Pisabarro A.G."/>
            <person name="Kuo A."/>
            <person name="Tritt A."/>
            <person name="Lipzen A."/>
            <person name="He G."/>
            <person name="Yan M."/>
            <person name="Ng V."/>
            <person name="Cullen D."/>
            <person name="Martin F."/>
            <person name="Rosso M.-N."/>
            <person name="Henrissat B."/>
            <person name="Hibbett D."/>
            <person name="Martinez A.T."/>
            <person name="Grigoriev I.V."/>
        </authorList>
    </citation>
    <scope>NUCLEOTIDE SEQUENCE</scope>
    <source>
        <strain evidence="7">AH 44721</strain>
    </source>
</reference>
<dbReference type="CDD" id="cd18808">
    <property type="entry name" value="SF1_C_Upf1"/>
    <property type="match status" value="1"/>
</dbReference>
<dbReference type="Pfam" id="PF00004">
    <property type="entry name" value="AAA"/>
    <property type="match status" value="3"/>
</dbReference>
<dbReference type="PRINTS" id="PR00819">
    <property type="entry name" value="CBXCFQXSUPER"/>
</dbReference>
<dbReference type="CDD" id="cd06008">
    <property type="entry name" value="NF-X1-zinc-finger"/>
    <property type="match status" value="1"/>
</dbReference>
<dbReference type="InterPro" id="IPR000641">
    <property type="entry name" value="CbxX/CfxQ"/>
</dbReference>
<dbReference type="PANTHER" id="PTHR43392:SF2">
    <property type="entry name" value="AAA-TYPE ATPASE FAMILY PROTEIN _ ANKYRIN REPEAT FAMILY PROTEIN"/>
    <property type="match status" value="1"/>
</dbReference>
<comment type="caution">
    <text evidence="7">The sequence shown here is derived from an EMBL/GenBank/DDBJ whole genome shotgun (WGS) entry which is preliminary data.</text>
</comment>
<dbReference type="InterPro" id="IPR050773">
    <property type="entry name" value="CbxX/CfxQ_RuBisCO_ESX"/>
</dbReference>
<keyword evidence="3" id="KW-0067">ATP-binding</keyword>
<evidence type="ECO:0000256" key="4">
    <source>
        <dbReference type="SAM" id="Coils"/>
    </source>
</evidence>
<dbReference type="Gene3D" id="3.40.50.300">
    <property type="entry name" value="P-loop containing nucleotide triphosphate hydrolases"/>
    <property type="match status" value="6"/>
</dbReference>
<dbReference type="GO" id="GO:0005524">
    <property type="term" value="F:ATP binding"/>
    <property type="evidence" value="ECO:0007669"/>
    <property type="project" value="UniProtKB-KW"/>
</dbReference>
<dbReference type="InterPro" id="IPR047187">
    <property type="entry name" value="SF1_C_Upf1"/>
</dbReference>
<dbReference type="InterPro" id="IPR003593">
    <property type="entry name" value="AAA+_ATPase"/>
</dbReference>
<feature type="domain" description="AAA+ ATPase" evidence="6">
    <location>
        <begin position="240"/>
        <end position="646"/>
    </location>
</feature>
<dbReference type="GO" id="GO:0016887">
    <property type="term" value="F:ATP hydrolysis activity"/>
    <property type="evidence" value="ECO:0007669"/>
    <property type="project" value="InterPro"/>
</dbReference>
<dbReference type="Gene3D" id="1.10.8.60">
    <property type="match status" value="1"/>
</dbReference>
<dbReference type="OrthoDB" id="2423195at2759"/>
<feature type="coiled-coil region" evidence="4">
    <location>
        <begin position="1921"/>
        <end position="2027"/>
    </location>
</feature>